<evidence type="ECO:0000256" key="6">
    <source>
        <dbReference type="ARBA" id="ARBA00023136"/>
    </source>
</evidence>
<dbReference type="Proteomes" id="UP000010408">
    <property type="component" value="Unassembled WGS sequence"/>
</dbReference>
<dbReference type="RefSeq" id="WP_005469324.1">
    <property type="nucleotide sequence ID" value="NZ_KB291046.1"/>
</dbReference>
<feature type="transmembrane region" description="Helical" evidence="8">
    <location>
        <begin position="117"/>
        <end position="138"/>
    </location>
</feature>
<evidence type="ECO:0000256" key="7">
    <source>
        <dbReference type="SAM" id="MobiDB-lite"/>
    </source>
</evidence>
<sequence>MIYWIIAVQVIVYLALSLIDLVCTLVSPLRWWHVGSFLSFRPELSYLASHPWSLVTYILPHDSLLHLIGNMLLLWVLQRPVEPQLNPHRTIVLYLYGAVAGALGYLAGYYVGGSLGLFILLPLELMGASSAILTLLTATLLLRYRGRAHGTASSTQDKSLWIALGLILLWGLLSYRNIGGHLAHAGGIACGALFALFLGRGIDMTAPLVRLMQRASPNRPTPPTSSEPPLPLSPEEEAILKKLRHSGYGSLTEVERAKLRLIGERTAHQS</sequence>
<comment type="caution">
    <text evidence="10">The sequence shown here is derived from an EMBL/GenBank/DDBJ whole genome shotgun (WGS) entry which is preliminary data.</text>
</comment>
<comment type="similarity">
    <text evidence="2">Belongs to the peptidase S54 family.</text>
</comment>
<feature type="domain" description="Peptidase S54 rhomboid" evidence="9">
    <location>
        <begin position="50"/>
        <end position="200"/>
    </location>
</feature>
<feature type="transmembrane region" description="Helical" evidence="8">
    <location>
        <begin position="12"/>
        <end position="32"/>
    </location>
</feature>
<evidence type="ECO:0000256" key="3">
    <source>
        <dbReference type="ARBA" id="ARBA00022692"/>
    </source>
</evidence>
<protein>
    <submittedName>
        <fullName evidence="10">Peptidase, S54 family</fullName>
    </submittedName>
</protein>
<evidence type="ECO:0000259" key="9">
    <source>
        <dbReference type="Pfam" id="PF01694"/>
    </source>
</evidence>
<evidence type="ECO:0000256" key="5">
    <source>
        <dbReference type="ARBA" id="ARBA00022989"/>
    </source>
</evidence>
<dbReference type="InterPro" id="IPR022764">
    <property type="entry name" value="Peptidase_S54_rhomboid_dom"/>
</dbReference>
<dbReference type="GO" id="GO:0004252">
    <property type="term" value="F:serine-type endopeptidase activity"/>
    <property type="evidence" value="ECO:0007669"/>
    <property type="project" value="InterPro"/>
</dbReference>
<name>L1NE33_9PORP</name>
<feature type="transmembrane region" description="Helical" evidence="8">
    <location>
        <begin position="182"/>
        <end position="202"/>
    </location>
</feature>
<evidence type="ECO:0000256" key="2">
    <source>
        <dbReference type="ARBA" id="ARBA00009045"/>
    </source>
</evidence>
<dbReference type="PATRIC" id="fig|1127696.3.peg.829"/>
<dbReference type="Pfam" id="PF01694">
    <property type="entry name" value="Rhomboid"/>
    <property type="match status" value="1"/>
</dbReference>
<dbReference type="eggNOG" id="COG0705">
    <property type="taxonomic scope" value="Bacteria"/>
</dbReference>
<dbReference type="SUPFAM" id="SSF144091">
    <property type="entry name" value="Rhomboid-like"/>
    <property type="match status" value="1"/>
</dbReference>
<evidence type="ECO:0000256" key="1">
    <source>
        <dbReference type="ARBA" id="ARBA00004141"/>
    </source>
</evidence>
<accession>L1NE33</accession>
<evidence type="ECO:0000256" key="4">
    <source>
        <dbReference type="ARBA" id="ARBA00022801"/>
    </source>
</evidence>
<feature type="region of interest" description="Disordered" evidence="7">
    <location>
        <begin position="214"/>
        <end position="236"/>
    </location>
</feature>
<dbReference type="Gene3D" id="1.20.1540.10">
    <property type="entry name" value="Rhomboid-like"/>
    <property type="match status" value="1"/>
</dbReference>
<evidence type="ECO:0000313" key="11">
    <source>
        <dbReference type="Proteomes" id="UP000010408"/>
    </source>
</evidence>
<dbReference type="GO" id="GO:0016020">
    <property type="term" value="C:membrane"/>
    <property type="evidence" value="ECO:0007669"/>
    <property type="project" value="UniProtKB-SubCell"/>
</dbReference>
<keyword evidence="6 8" id="KW-0472">Membrane</keyword>
<feature type="transmembrane region" description="Helical" evidence="8">
    <location>
        <begin position="52"/>
        <end position="77"/>
    </location>
</feature>
<dbReference type="InterPro" id="IPR035952">
    <property type="entry name" value="Rhomboid-like_sf"/>
</dbReference>
<dbReference type="InterPro" id="IPR050925">
    <property type="entry name" value="Rhomboid_protease_S54"/>
</dbReference>
<comment type="subcellular location">
    <subcellularLocation>
        <location evidence="1">Membrane</location>
        <topology evidence="1">Multi-pass membrane protein</topology>
    </subcellularLocation>
</comment>
<evidence type="ECO:0000256" key="8">
    <source>
        <dbReference type="SAM" id="Phobius"/>
    </source>
</evidence>
<dbReference type="PANTHER" id="PTHR43731:SF14">
    <property type="entry name" value="PRESENILIN-ASSOCIATED RHOMBOID-LIKE PROTEIN, MITOCHONDRIAL"/>
    <property type="match status" value="1"/>
</dbReference>
<dbReference type="STRING" id="1127696.HMPREF9134_00912"/>
<evidence type="ECO:0000313" key="10">
    <source>
        <dbReference type="EMBL" id="EKY01535.1"/>
    </source>
</evidence>
<feature type="compositionally biased region" description="Pro residues" evidence="7">
    <location>
        <begin position="219"/>
        <end position="232"/>
    </location>
</feature>
<gene>
    <name evidence="10" type="ORF">HMPREF9134_00912</name>
</gene>
<keyword evidence="4" id="KW-0378">Hydrolase</keyword>
<keyword evidence="3 8" id="KW-0812">Transmembrane</keyword>
<dbReference type="PANTHER" id="PTHR43731">
    <property type="entry name" value="RHOMBOID PROTEASE"/>
    <property type="match status" value="1"/>
</dbReference>
<reference evidence="10 11" key="1">
    <citation type="submission" date="2012-05" db="EMBL/GenBank/DDBJ databases">
        <authorList>
            <person name="Weinstock G."/>
            <person name="Sodergren E."/>
            <person name="Lobos E.A."/>
            <person name="Fulton L."/>
            <person name="Fulton R."/>
            <person name="Courtney L."/>
            <person name="Fronick C."/>
            <person name="O'Laughlin M."/>
            <person name="Godfrey J."/>
            <person name="Wilson R.M."/>
            <person name="Miner T."/>
            <person name="Farmer C."/>
            <person name="Delehaunty K."/>
            <person name="Cordes M."/>
            <person name="Minx P."/>
            <person name="Tomlinson C."/>
            <person name="Chen J."/>
            <person name="Wollam A."/>
            <person name="Pepin K.H."/>
            <person name="Bhonagiri V."/>
            <person name="Zhang X."/>
            <person name="Suruliraj S."/>
            <person name="Warren W."/>
            <person name="Mitreva M."/>
            <person name="Mardis E.R."/>
            <person name="Wilson R.K."/>
        </authorList>
    </citation>
    <scope>NUCLEOTIDE SEQUENCE [LARGE SCALE GENOMIC DNA]</scope>
    <source>
        <strain evidence="10 11">F0037</strain>
    </source>
</reference>
<keyword evidence="5 8" id="KW-1133">Transmembrane helix</keyword>
<organism evidence="10 11">
    <name type="scientific">Porphyromonas catoniae F0037</name>
    <dbReference type="NCBI Taxonomy" id="1127696"/>
    <lineage>
        <taxon>Bacteria</taxon>
        <taxon>Pseudomonadati</taxon>
        <taxon>Bacteroidota</taxon>
        <taxon>Bacteroidia</taxon>
        <taxon>Bacteroidales</taxon>
        <taxon>Porphyromonadaceae</taxon>
        <taxon>Porphyromonas</taxon>
    </lineage>
</organism>
<dbReference type="HOGENOM" id="CLU_055068_4_0_10"/>
<feature type="transmembrane region" description="Helical" evidence="8">
    <location>
        <begin position="159"/>
        <end position="176"/>
    </location>
</feature>
<proteinExistence type="inferred from homology"/>
<dbReference type="EMBL" id="AMEQ01000025">
    <property type="protein sequence ID" value="EKY01535.1"/>
    <property type="molecule type" value="Genomic_DNA"/>
</dbReference>
<feature type="transmembrane region" description="Helical" evidence="8">
    <location>
        <begin position="89"/>
        <end position="111"/>
    </location>
</feature>
<dbReference type="AlphaFoldDB" id="L1NE33"/>